<reference evidence="1 2" key="1">
    <citation type="submission" date="2019-10" db="EMBL/GenBank/DDBJ databases">
        <authorList>
            <person name="Palmer J.M."/>
        </authorList>
    </citation>
    <scope>NUCLEOTIDE SEQUENCE [LARGE SCALE GENOMIC DNA]</scope>
    <source>
        <strain evidence="1 2">TWF506</strain>
    </source>
</reference>
<evidence type="ECO:0000313" key="2">
    <source>
        <dbReference type="Proteomes" id="UP001307849"/>
    </source>
</evidence>
<evidence type="ECO:0008006" key="3">
    <source>
        <dbReference type="Google" id="ProtNLM"/>
    </source>
</evidence>
<proteinExistence type="predicted"/>
<dbReference type="AlphaFoldDB" id="A0AAN8RUD0"/>
<sequence>MMNTSLIIHDNVSHHPLGSGSYYFQSGLLEYLTQLIGDEKTCIDFFVGAQPNSSPHIGNMTNVSTAFALAKGLKRHRESRQVRVSLDLVDTAPYSPTTSEYDDVVYQKSLRYLQKANESNSDFESLAMQLSTASGVEFRIRKQTDILQDPHLREILQDIVTHRAEIAPLLEPRYKTLGIRYACPAPDCGLADKHGIRNEYLENQIKFQCPVHGSYQIDLENGDLSLLEFNTPLRGLIRFRLFAKDPVSSWVQVKGSDYAGFYAEQMVLRPLQGSCTPITVYTPLILDWSGAKISKSLYVRPDAYEYLRLSNLSYLLSFREFCAAGFKIVTLYRLTEGWINEPKRLFRHYTIYQIHAELLQILNDERDRIKEVEGTKCMVAE</sequence>
<dbReference type="SUPFAM" id="SSF52374">
    <property type="entry name" value="Nucleotidylyl transferase"/>
    <property type="match status" value="1"/>
</dbReference>
<gene>
    <name evidence="1" type="ORF">TWF506_003037</name>
</gene>
<accession>A0AAN8RUD0</accession>
<dbReference type="EMBL" id="JAVHJM010000011">
    <property type="protein sequence ID" value="KAK6502455.1"/>
    <property type="molecule type" value="Genomic_DNA"/>
</dbReference>
<dbReference type="Proteomes" id="UP001307849">
    <property type="component" value="Unassembled WGS sequence"/>
</dbReference>
<organism evidence="1 2">
    <name type="scientific">Arthrobotrys conoides</name>
    <dbReference type="NCBI Taxonomy" id="74498"/>
    <lineage>
        <taxon>Eukaryota</taxon>
        <taxon>Fungi</taxon>
        <taxon>Dikarya</taxon>
        <taxon>Ascomycota</taxon>
        <taxon>Pezizomycotina</taxon>
        <taxon>Orbiliomycetes</taxon>
        <taxon>Orbiliales</taxon>
        <taxon>Orbiliaceae</taxon>
        <taxon>Arthrobotrys</taxon>
    </lineage>
</organism>
<keyword evidence="2" id="KW-1185">Reference proteome</keyword>
<comment type="caution">
    <text evidence="1">The sequence shown here is derived from an EMBL/GenBank/DDBJ whole genome shotgun (WGS) entry which is preliminary data.</text>
</comment>
<evidence type="ECO:0000313" key="1">
    <source>
        <dbReference type="EMBL" id="KAK6502455.1"/>
    </source>
</evidence>
<name>A0AAN8RUD0_9PEZI</name>
<protein>
    <recommendedName>
        <fullName evidence="3">Lysine--tRNA ligase</fullName>
    </recommendedName>
</protein>